<gene>
    <name evidence="2" type="ORF">MC7420_8145</name>
</gene>
<dbReference type="HOGENOM" id="CLU_3198460_0_0_3"/>
<keyword evidence="3" id="KW-1185">Reference proteome</keyword>
<keyword evidence="1" id="KW-1133">Transmembrane helix</keyword>
<proteinExistence type="predicted"/>
<dbReference type="AlphaFoldDB" id="B4W508"/>
<evidence type="ECO:0000256" key="1">
    <source>
        <dbReference type="SAM" id="Phobius"/>
    </source>
</evidence>
<accession>B4W508</accession>
<organism evidence="2 3">
    <name type="scientific">Coleofasciculus chthonoplastes PCC 7420</name>
    <dbReference type="NCBI Taxonomy" id="118168"/>
    <lineage>
        <taxon>Bacteria</taxon>
        <taxon>Bacillati</taxon>
        <taxon>Cyanobacteriota</taxon>
        <taxon>Cyanophyceae</taxon>
        <taxon>Coleofasciculales</taxon>
        <taxon>Coleofasciculaceae</taxon>
        <taxon>Coleofasciculus</taxon>
    </lineage>
</organism>
<dbReference type="EMBL" id="DS989883">
    <property type="protein sequence ID" value="EDX70717.1"/>
    <property type="molecule type" value="Genomic_DNA"/>
</dbReference>
<evidence type="ECO:0000313" key="3">
    <source>
        <dbReference type="Proteomes" id="UP000003835"/>
    </source>
</evidence>
<keyword evidence="1" id="KW-0472">Membrane</keyword>
<sequence>MGRKYNWLITGVISFGIVCATQHPALIRVIWVTYESGRVLLLSYG</sequence>
<keyword evidence="1" id="KW-0812">Transmembrane</keyword>
<feature type="transmembrane region" description="Helical" evidence="1">
    <location>
        <begin position="7"/>
        <end position="31"/>
    </location>
</feature>
<name>B4W508_9CYAN</name>
<dbReference type="Proteomes" id="UP000003835">
    <property type="component" value="Unassembled WGS sequence"/>
</dbReference>
<evidence type="ECO:0000313" key="2">
    <source>
        <dbReference type="EMBL" id="EDX70717.1"/>
    </source>
</evidence>
<protein>
    <submittedName>
        <fullName evidence="2">Uncharacterized protein</fullName>
    </submittedName>
</protein>
<reference evidence="2 3" key="1">
    <citation type="submission" date="2008-07" db="EMBL/GenBank/DDBJ databases">
        <authorList>
            <person name="Tandeau de Marsac N."/>
            <person name="Ferriera S."/>
            <person name="Johnson J."/>
            <person name="Kravitz S."/>
            <person name="Beeson K."/>
            <person name="Sutton G."/>
            <person name="Rogers Y.-H."/>
            <person name="Friedman R."/>
            <person name="Frazier M."/>
            <person name="Venter J.C."/>
        </authorList>
    </citation>
    <scope>NUCLEOTIDE SEQUENCE [LARGE SCALE GENOMIC DNA]</scope>
    <source>
        <strain evidence="2 3">PCC 7420</strain>
    </source>
</reference>